<keyword evidence="4" id="KW-0812">Transmembrane</keyword>
<evidence type="ECO:0000259" key="5">
    <source>
        <dbReference type="Pfam" id="PF08245"/>
    </source>
</evidence>
<dbReference type="InterPro" id="IPR036565">
    <property type="entry name" value="Mur-like_cat_sf"/>
</dbReference>
<proteinExistence type="predicted"/>
<dbReference type="AlphaFoldDB" id="A0A7C5YUR1"/>
<evidence type="ECO:0000313" key="6">
    <source>
        <dbReference type="EMBL" id="HHR92098.1"/>
    </source>
</evidence>
<comment type="caution">
    <text evidence="6">The sequence shown here is derived from an EMBL/GenBank/DDBJ whole genome shotgun (WGS) entry which is preliminary data.</text>
</comment>
<evidence type="ECO:0000256" key="4">
    <source>
        <dbReference type="SAM" id="Phobius"/>
    </source>
</evidence>
<evidence type="ECO:0000256" key="2">
    <source>
        <dbReference type="ARBA" id="ARBA00022741"/>
    </source>
</evidence>
<accession>A0A7C5YUR1</accession>
<sequence length="457" mass="52785">MKDRIKKFLNLIFPFIDFLYILQLDEYYPKMYFKRIWRFYFRRDLQKRGNLKFTQRIKTTFSFSLVISLVIISVITFTLPLHLFFALPLGVLVSALMVPLSVGVANLLATPIYNLIKRRIQNEARNIIQNQGKNTKIIAIAGSYGKTSTKNFIYQLIKSSYKVQIVPGNINTPTGIAVWINENFNPSTEFLIVEMDAYEIGEIAASCRITPPDIAVLTVIGDQHTERFGKEENMRIALQEVFTKAKQGAYLITDKETKYKLSNDLKEKVKIIRETGDVRYKGNPLNTKGLSESKIKCLRYALAVAEILNIPYRYVVHTVNNLEIPEQRQKITKMMEYEGIDDSYNISFTTAMMGLKTARKEADKRGKRLLVITAGIPELSKENRYKNTKYGRALSRLSDRTIVLKSILAKDVIKGFSDKSKYILVPNMEHVTQLLKEKFSKDRWFILLQPELTDLYY</sequence>
<dbReference type="InterPro" id="IPR013221">
    <property type="entry name" value="Mur_ligase_cen"/>
</dbReference>
<feature type="transmembrane region" description="Helical" evidence="4">
    <location>
        <begin position="91"/>
        <end position="116"/>
    </location>
</feature>
<dbReference type="SUPFAM" id="SSF53623">
    <property type="entry name" value="MurD-like peptide ligases, catalytic domain"/>
    <property type="match status" value="1"/>
</dbReference>
<evidence type="ECO:0000256" key="3">
    <source>
        <dbReference type="ARBA" id="ARBA00022840"/>
    </source>
</evidence>
<dbReference type="InterPro" id="IPR036615">
    <property type="entry name" value="Mur_ligase_C_dom_sf"/>
</dbReference>
<protein>
    <recommendedName>
        <fullName evidence="5">Mur ligase central domain-containing protein</fullName>
    </recommendedName>
</protein>
<evidence type="ECO:0000256" key="1">
    <source>
        <dbReference type="ARBA" id="ARBA00022598"/>
    </source>
</evidence>
<dbReference type="PANTHER" id="PTHR43024:SF1">
    <property type="entry name" value="UDP-N-ACETYLMURAMOYL-TRIPEPTIDE--D-ALANYL-D-ALANINE LIGASE"/>
    <property type="match status" value="1"/>
</dbReference>
<feature type="domain" description="Mur ligase central" evidence="5">
    <location>
        <begin position="140"/>
        <end position="267"/>
    </location>
</feature>
<organism evidence="6">
    <name type="scientific">candidate division CPR3 bacterium</name>
    <dbReference type="NCBI Taxonomy" id="2268181"/>
    <lineage>
        <taxon>Bacteria</taxon>
        <taxon>Bacteria division CPR3</taxon>
    </lineage>
</organism>
<dbReference type="PANTHER" id="PTHR43024">
    <property type="entry name" value="UDP-N-ACETYLMURAMOYL-TRIPEPTIDE--D-ALANYL-D-ALANINE LIGASE"/>
    <property type="match status" value="1"/>
</dbReference>
<dbReference type="InterPro" id="IPR051046">
    <property type="entry name" value="MurCDEF_CellWall_CoF430Synth"/>
</dbReference>
<dbReference type="Gene3D" id="3.90.190.20">
    <property type="entry name" value="Mur ligase, C-terminal domain"/>
    <property type="match status" value="1"/>
</dbReference>
<keyword evidence="4" id="KW-1133">Transmembrane helix</keyword>
<keyword evidence="1" id="KW-0436">Ligase</keyword>
<reference evidence="6" key="1">
    <citation type="journal article" date="2020" name="mSystems">
        <title>Genome- and Community-Level Interaction Insights into Carbon Utilization and Element Cycling Functions of Hydrothermarchaeota in Hydrothermal Sediment.</title>
        <authorList>
            <person name="Zhou Z."/>
            <person name="Liu Y."/>
            <person name="Xu W."/>
            <person name="Pan J."/>
            <person name="Luo Z.H."/>
            <person name="Li M."/>
        </authorList>
    </citation>
    <scope>NUCLEOTIDE SEQUENCE [LARGE SCALE GENOMIC DNA]</scope>
    <source>
        <strain evidence="6">SpSt-1042</strain>
    </source>
</reference>
<keyword evidence="3" id="KW-0067">ATP-binding</keyword>
<keyword evidence="2" id="KW-0547">Nucleotide-binding</keyword>
<gene>
    <name evidence="6" type="ORF">ENL96_01105</name>
</gene>
<dbReference type="Pfam" id="PF08245">
    <property type="entry name" value="Mur_ligase_M"/>
    <property type="match status" value="1"/>
</dbReference>
<dbReference type="GO" id="GO:0005524">
    <property type="term" value="F:ATP binding"/>
    <property type="evidence" value="ECO:0007669"/>
    <property type="project" value="UniProtKB-KW"/>
</dbReference>
<keyword evidence="4" id="KW-0472">Membrane</keyword>
<dbReference type="Gene3D" id="3.40.1190.10">
    <property type="entry name" value="Mur-like, catalytic domain"/>
    <property type="match status" value="1"/>
</dbReference>
<dbReference type="GO" id="GO:0016881">
    <property type="term" value="F:acid-amino acid ligase activity"/>
    <property type="evidence" value="ECO:0007669"/>
    <property type="project" value="InterPro"/>
</dbReference>
<dbReference type="EMBL" id="DRVY01000034">
    <property type="protein sequence ID" value="HHR92098.1"/>
    <property type="molecule type" value="Genomic_DNA"/>
</dbReference>
<feature type="transmembrane region" description="Helical" evidence="4">
    <location>
        <begin position="61"/>
        <end position="85"/>
    </location>
</feature>
<name>A0A7C5YUR1_UNCC3</name>